<evidence type="ECO:0000256" key="1">
    <source>
        <dbReference type="SAM" id="MobiDB-lite"/>
    </source>
</evidence>
<proteinExistence type="predicted"/>
<dbReference type="Proteomes" id="UP001219525">
    <property type="component" value="Unassembled WGS sequence"/>
</dbReference>
<dbReference type="AlphaFoldDB" id="A0AAD6Y2H5"/>
<comment type="caution">
    <text evidence="2">The sequence shown here is derived from an EMBL/GenBank/DDBJ whole genome shotgun (WGS) entry which is preliminary data.</text>
</comment>
<feature type="region of interest" description="Disordered" evidence="1">
    <location>
        <begin position="105"/>
        <end position="139"/>
    </location>
</feature>
<protein>
    <submittedName>
        <fullName evidence="2">Uncharacterized protein</fullName>
    </submittedName>
</protein>
<reference evidence="2" key="1">
    <citation type="submission" date="2023-03" db="EMBL/GenBank/DDBJ databases">
        <title>Massive genome expansion in bonnet fungi (Mycena s.s.) driven by repeated elements and novel gene families across ecological guilds.</title>
        <authorList>
            <consortium name="Lawrence Berkeley National Laboratory"/>
            <person name="Harder C.B."/>
            <person name="Miyauchi S."/>
            <person name="Viragh M."/>
            <person name="Kuo A."/>
            <person name="Thoen E."/>
            <person name="Andreopoulos B."/>
            <person name="Lu D."/>
            <person name="Skrede I."/>
            <person name="Drula E."/>
            <person name="Henrissat B."/>
            <person name="Morin E."/>
            <person name="Kohler A."/>
            <person name="Barry K."/>
            <person name="LaButti K."/>
            <person name="Morin E."/>
            <person name="Salamov A."/>
            <person name="Lipzen A."/>
            <person name="Mereny Z."/>
            <person name="Hegedus B."/>
            <person name="Baldrian P."/>
            <person name="Stursova M."/>
            <person name="Weitz H."/>
            <person name="Taylor A."/>
            <person name="Grigoriev I.V."/>
            <person name="Nagy L.G."/>
            <person name="Martin F."/>
            <person name="Kauserud H."/>
        </authorList>
    </citation>
    <scope>NUCLEOTIDE SEQUENCE</scope>
    <source>
        <strain evidence="2">9144</strain>
    </source>
</reference>
<keyword evidence="3" id="KW-1185">Reference proteome</keyword>
<evidence type="ECO:0000313" key="2">
    <source>
        <dbReference type="EMBL" id="KAJ7196034.1"/>
    </source>
</evidence>
<gene>
    <name evidence="2" type="ORF">GGX14DRAFT_403517</name>
</gene>
<feature type="compositionally biased region" description="Low complexity" evidence="1">
    <location>
        <begin position="110"/>
        <end position="121"/>
    </location>
</feature>
<dbReference type="EMBL" id="JARJCW010000086">
    <property type="protein sequence ID" value="KAJ7196034.1"/>
    <property type="molecule type" value="Genomic_DNA"/>
</dbReference>
<name>A0AAD6Y2H5_9AGAR</name>
<organism evidence="2 3">
    <name type="scientific">Mycena pura</name>
    <dbReference type="NCBI Taxonomy" id="153505"/>
    <lineage>
        <taxon>Eukaryota</taxon>
        <taxon>Fungi</taxon>
        <taxon>Dikarya</taxon>
        <taxon>Basidiomycota</taxon>
        <taxon>Agaricomycotina</taxon>
        <taxon>Agaricomycetes</taxon>
        <taxon>Agaricomycetidae</taxon>
        <taxon>Agaricales</taxon>
        <taxon>Marasmiineae</taxon>
        <taxon>Mycenaceae</taxon>
        <taxon>Mycena</taxon>
    </lineage>
</organism>
<accession>A0AAD6Y2H5</accession>
<evidence type="ECO:0000313" key="3">
    <source>
        <dbReference type="Proteomes" id="UP001219525"/>
    </source>
</evidence>
<sequence>MCVPNLVYPRVTRKRRNAGRRQAAGINGGAMEETDVRKTEITVLSSDAGRCTTCASCIRKTAGAGHQCRELCRGGGKARKRTAGGMTAKAIRLCDTRISHLYATREQQAEQRASSRQSSGRGEAGGWESGYQAKRRRRQ</sequence>